<dbReference type="PROSITE" id="PS50005">
    <property type="entry name" value="TPR"/>
    <property type="match status" value="2"/>
</dbReference>
<dbReference type="SMART" id="SM00448">
    <property type="entry name" value="REC"/>
    <property type="match status" value="1"/>
</dbReference>
<reference evidence="6" key="1">
    <citation type="submission" date="2016-10" db="EMBL/GenBank/DDBJ databases">
        <authorList>
            <person name="Varghese N."/>
            <person name="Submissions S."/>
        </authorList>
    </citation>
    <scope>NUCLEOTIDE SEQUENCE [LARGE SCALE GENOMIC DNA]</scope>
    <source>
        <strain evidence="6">DSM 5918</strain>
    </source>
</reference>
<sequence length="395" mass="44427">MDKNITVMVVEDILSARETVLNLLRALGFTHFLEAENGEEALGKIKEGVPGLIISDWNMPKMNGLNLLRAVRSRPETPYIPFIFLTSKSEVEDVALASDGGASAYLVKPVTIKALSEALNTVFDGGFEQDFELLKIEIQNLCAAKEQAKALDLLRRFELLYPSQMQRIRLAHVRVMMEFSDFPKAEEMLCEILAANPLFARGWETMAKIQCWQGKPDQALAAVDKAVSISPNNTEYYILRGSINLHREDLHAARNSFMTALNIDRKNDQIKQDIWNAYVDLDMVDEVQRDFGSYIFSSLTCDTLNNMAVAYRRKGELARAIEIYRAALSKEPDNPKILFNAAVAYVNRKQYGKAKSLLAHALGNDPDFEKAKALLKQISAHEHKHDEAEKSGDET</sequence>
<evidence type="ECO:0000256" key="2">
    <source>
        <dbReference type="PROSITE-ProRule" id="PRU00169"/>
    </source>
</evidence>
<dbReference type="Pfam" id="PF00072">
    <property type="entry name" value="Response_reg"/>
    <property type="match status" value="1"/>
</dbReference>
<evidence type="ECO:0000313" key="6">
    <source>
        <dbReference type="Proteomes" id="UP000198635"/>
    </source>
</evidence>
<dbReference type="RefSeq" id="WP_177192936.1">
    <property type="nucleotide sequence ID" value="NZ_FORX01000001.1"/>
</dbReference>
<dbReference type="STRING" id="52560.SAMN04488082_10163"/>
<dbReference type="Gene3D" id="3.40.50.2300">
    <property type="match status" value="1"/>
</dbReference>
<keyword evidence="6" id="KW-1185">Reference proteome</keyword>
<dbReference type="InterPro" id="IPR019734">
    <property type="entry name" value="TPR_rpt"/>
</dbReference>
<keyword evidence="5" id="KW-0238">DNA-binding</keyword>
<keyword evidence="3" id="KW-0802">TPR repeat</keyword>
<dbReference type="PROSITE" id="PS50110">
    <property type="entry name" value="RESPONSE_REGULATORY"/>
    <property type="match status" value="1"/>
</dbReference>
<organism evidence="5 6">
    <name type="scientific">Desulfomicrobium apsheronum</name>
    <dbReference type="NCBI Taxonomy" id="52560"/>
    <lineage>
        <taxon>Bacteria</taxon>
        <taxon>Pseudomonadati</taxon>
        <taxon>Thermodesulfobacteriota</taxon>
        <taxon>Desulfovibrionia</taxon>
        <taxon>Desulfovibrionales</taxon>
        <taxon>Desulfomicrobiaceae</taxon>
        <taxon>Desulfomicrobium</taxon>
    </lineage>
</organism>
<dbReference type="AlphaFoldDB" id="A0A1I3MSJ1"/>
<feature type="domain" description="Response regulatory" evidence="4">
    <location>
        <begin position="6"/>
        <end position="123"/>
    </location>
</feature>
<dbReference type="PANTHER" id="PTHR44591:SF25">
    <property type="entry name" value="CHEMOTAXIS TWO-COMPONENT RESPONSE REGULATOR"/>
    <property type="match status" value="1"/>
</dbReference>
<dbReference type="Gene3D" id="1.25.40.10">
    <property type="entry name" value="Tetratricopeptide repeat domain"/>
    <property type="match status" value="2"/>
</dbReference>
<evidence type="ECO:0000259" key="4">
    <source>
        <dbReference type="PROSITE" id="PS50110"/>
    </source>
</evidence>
<dbReference type="EMBL" id="FORX01000001">
    <property type="protein sequence ID" value="SFI99919.1"/>
    <property type="molecule type" value="Genomic_DNA"/>
</dbReference>
<dbReference type="Pfam" id="PF13181">
    <property type="entry name" value="TPR_8"/>
    <property type="match status" value="1"/>
</dbReference>
<dbReference type="InterPro" id="IPR050595">
    <property type="entry name" value="Bact_response_regulator"/>
</dbReference>
<proteinExistence type="predicted"/>
<feature type="repeat" description="TPR" evidence="3">
    <location>
        <begin position="200"/>
        <end position="233"/>
    </location>
</feature>
<dbReference type="GO" id="GO:0000160">
    <property type="term" value="P:phosphorelay signal transduction system"/>
    <property type="evidence" value="ECO:0007669"/>
    <property type="project" value="InterPro"/>
</dbReference>
<dbReference type="Proteomes" id="UP000198635">
    <property type="component" value="Unassembled WGS sequence"/>
</dbReference>
<dbReference type="SMART" id="SM00028">
    <property type="entry name" value="TPR"/>
    <property type="match status" value="4"/>
</dbReference>
<dbReference type="SUPFAM" id="SSF48452">
    <property type="entry name" value="TPR-like"/>
    <property type="match status" value="1"/>
</dbReference>
<dbReference type="InterPro" id="IPR001789">
    <property type="entry name" value="Sig_transdc_resp-reg_receiver"/>
</dbReference>
<keyword evidence="1 2" id="KW-0597">Phosphoprotein</keyword>
<evidence type="ECO:0000256" key="1">
    <source>
        <dbReference type="ARBA" id="ARBA00022553"/>
    </source>
</evidence>
<feature type="modified residue" description="4-aspartylphosphate" evidence="2">
    <location>
        <position position="56"/>
    </location>
</feature>
<name>A0A1I3MSJ1_9BACT</name>
<gene>
    <name evidence="5" type="ORF">SAMN04488082_10163</name>
</gene>
<dbReference type="SUPFAM" id="SSF52172">
    <property type="entry name" value="CheY-like"/>
    <property type="match status" value="1"/>
</dbReference>
<accession>A0A1I3MSJ1</accession>
<feature type="repeat" description="TPR" evidence="3">
    <location>
        <begin position="301"/>
        <end position="334"/>
    </location>
</feature>
<dbReference type="Pfam" id="PF14559">
    <property type="entry name" value="TPR_19"/>
    <property type="match status" value="1"/>
</dbReference>
<dbReference type="InterPro" id="IPR011006">
    <property type="entry name" value="CheY-like_superfamily"/>
</dbReference>
<dbReference type="GO" id="GO:0003677">
    <property type="term" value="F:DNA binding"/>
    <property type="evidence" value="ECO:0007669"/>
    <property type="project" value="UniProtKB-KW"/>
</dbReference>
<evidence type="ECO:0000256" key="3">
    <source>
        <dbReference type="PROSITE-ProRule" id="PRU00339"/>
    </source>
</evidence>
<dbReference type="PANTHER" id="PTHR44591">
    <property type="entry name" value="STRESS RESPONSE REGULATOR PROTEIN 1"/>
    <property type="match status" value="1"/>
</dbReference>
<evidence type="ECO:0000313" key="5">
    <source>
        <dbReference type="EMBL" id="SFI99919.1"/>
    </source>
</evidence>
<dbReference type="InterPro" id="IPR011990">
    <property type="entry name" value="TPR-like_helical_dom_sf"/>
</dbReference>
<protein>
    <submittedName>
        <fullName evidence="5">DNA-binding response regulator, NarL/FixJ family, contains REC and HTH domains</fullName>
    </submittedName>
</protein>